<sequence>MPLEGFLRVAFAASVLFACVSAEECALARQLRESELKLFVDLSSPESTKQTPSECIRWHIGYWRYELCPGRWVRQYREVKEVIIEEHILGVQHQWHLNDKVGSRILQYIDGPQTVPGRLRDAGLTLNAENSLYSCAKERKGGREIQVDVLYPNGSPCETGSRRTSLLHFVCNENAHNPLVTLKEPSICEYDLTVAAATICKVIYGTSNIAFDLDDAGMKFVI</sequence>
<name>A0A422P199_TRYRA</name>
<evidence type="ECO:0000256" key="4">
    <source>
        <dbReference type="ARBA" id="ARBA00023157"/>
    </source>
</evidence>
<comment type="caution">
    <text evidence="7">The sequence shown here is derived from an EMBL/GenBank/DDBJ whole genome shotgun (WGS) entry which is preliminary data.</text>
</comment>
<keyword evidence="4" id="KW-1015">Disulfide bond</keyword>
<dbReference type="InterPro" id="IPR012913">
    <property type="entry name" value="OS9-like_dom"/>
</dbReference>
<evidence type="ECO:0000259" key="6">
    <source>
        <dbReference type="PROSITE" id="PS51914"/>
    </source>
</evidence>
<dbReference type="GeneID" id="40324834"/>
<dbReference type="InterPro" id="IPR045149">
    <property type="entry name" value="OS-9-like"/>
</dbReference>
<dbReference type="Proteomes" id="UP000283634">
    <property type="component" value="Unassembled WGS sequence"/>
</dbReference>
<dbReference type="GO" id="GO:0030968">
    <property type="term" value="P:endoplasmic reticulum unfolded protein response"/>
    <property type="evidence" value="ECO:0007669"/>
    <property type="project" value="InterPro"/>
</dbReference>
<dbReference type="Pfam" id="PF07915">
    <property type="entry name" value="PRKCSH"/>
    <property type="match status" value="1"/>
</dbReference>
<dbReference type="InterPro" id="IPR036607">
    <property type="entry name" value="PRKCSH"/>
</dbReference>
<dbReference type="OrthoDB" id="239053at2759"/>
<evidence type="ECO:0000313" key="7">
    <source>
        <dbReference type="EMBL" id="RNF11455.1"/>
    </source>
</evidence>
<dbReference type="RefSeq" id="XP_029242183.1">
    <property type="nucleotide sequence ID" value="XM_029377959.1"/>
</dbReference>
<dbReference type="GO" id="GO:0005788">
    <property type="term" value="C:endoplasmic reticulum lumen"/>
    <property type="evidence" value="ECO:0007669"/>
    <property type="project" value="TreeGrafter"/>
</dbReference>
<dbReference type="PANTHER" id="PTHR15414">
    <property type="entry name" value="OS-9-RELATED"/>
    <property type="match status" value="1"/>
</dbReference>
<keyword evidence="2 5" id="KW-0732">Signal</keyword>
<dbReference type="SUPFAM" id="SSF50911">
    <property type="entry name" value="Mannose 6-phosphate receptor domain"/>
    <property type="match status" value="1"/>
</dbReference>
<dbReference type="Pfam" id="PF13015">
    <property type="entry name" value="PRKCSH_1"/>
    <property type="match status" value="1"/>
</dbReference>
<evidence type="ECO:0000256" key="1">
    <source>
        <dbReference type="ARBA" id="ARBA00004240"/>
    </source>
</evidence>
<reference evidence="7 8" key="1">
    <citation type="journal article" date="2018" name="BMC Genomics">
        <title>Genomic comparison of Trypanosoma conorhini and Trypanosoma rangeli to Trypanosoma cruzi strains of high and low virulence.</title>
        <authorList>
            <person name="Bradwell K.R."/>
            <person name="Koparde V.N."/>
            <person name="Matveyev A.V."/>
            <person name="Serrano M.G."/>
            <person name="Alves J.M."/>
            <person name="Parikh H."/>
            <person name="Huang B."/>
            <person name="Lee V."/>
            <person name="Espinosa-Alvarez O."/>
            <person name="Ortiz P.A."/>
            <person name="Costa-Martins A.G."/>
            <person name="Teixeira M.M."/>
            <person name="Buck G.A."/>
        </authorList>
    </citation>
    <scope>NUCLEOTIDE SEQUENCE [LARGE SCALE GENOMIC DNA]</scope>
    <source>
        <strain evidence="7 8">AM80</strain>
    </source>
</reference>
<evidence type="ECO:0000256" key="5">
    <source>
        <dbReference type="SAM" id="SignalP"/>
    </source>
</evidence>
<dbReference type="EMBL" id="MKGL01000017">
    <property type="protein sequence ID" value="RNF11455.1"/>
    <property type="molecule type" value="Genomic_DNA"/>
</dbReference>
<dbReference type="GO" id="GO:0030970">
    <property type="term" value="P:retrograde protein transport, ER to cytosol"/>
    <property type="evidence" value="ECO:0007669"/>
    <property type="project" value="TreeGrafter"/>
</dbReference>
<dbReference type="InterPro" id="IPR009011">
    <property type="entry name" value="Man6P_isomerase_rcpt-bd_dom_sf"/>
</dbReference>
<evidence type="ECO:0000256" key="2">
    <source>
        <dbReference type="ARBA" id="ARBA00022729"/>
    </source>
</evidence>
<dbReference type="PANTHER" id="PTHR15414:SF0">
    <property type="entry name" value="ENDOPLASMIC RETICULUM LECTIN 1"/>
    <property type="match status" value="1"/>
</dbReference>
<evidence type="ECO:0000313" key="8">
    <source>
        <dbReference type="Proteomes" id="UP000283634"/>
    </source>
</evidence>
<evidence type="ECO:0000256" key="3">
    <source>
        <dbReference type="ARBA" id="ARBA00022824"/>
    </source>
</evidence>
<dbReference type="InterPro" id="IPR044865">
    <property type="entry name" value="MRH_dom"/>
</dbReference>
<dbReference type="OMA" id="EVCPGRW"/>
<dbReference type="PROSITE" id="PS51914">
    <property type="entry name" value="MRH"/>
    <property type="match status" value="1"/>
</dbReference>
<accession>A0A422P199</accession>
<organism evidence="7 8">
    <name type="scientific">Trypanosoma rangeli</name>
    <dbReference type="NCBI Taxonomy" id="5698"/>
    <lineage>
        <taxon>Eukaryota</taxon>
        <taxon>Discoba</taxon>
        <taxon>Euglenozoa</taxon>
        <taxon>Kinetoplastea</taxon>
        <taxon>Metakinetoplastina</taxon>
        <taxon>Trypanosomatida</taxon>
        <taxon>Trypanosomatidae</taxon>
        <taxon>Trypanosoma</taxon>
        <taxon>Herpetosoma</taxon>
    </lineage>
</organism>
<keyword evidence="3" id="KW-0256">Endoplasmic reticulum</keyword>
<protein>
    <recommendedName>
        <fullName evidence="6">MRH domain-containing protein</fullName>
    </recommendedName>
</protein>
<dbReference type="Gene3D" id="2.70.130.10">
    <property type="entry name" value="Mannose-6-phosphate receptor binding domain"/>
    <property type="match status" value="1"/>
</dbReference>
<dbReference type="AlphaFoldDB" id="A0A422P199"/>
<feature type="signal peptide" evidence="5">
    <location>
        <begin position="1"/>
        <end position="22"/>
    </location>
</feature>
<feature type="domain" description="MRH" evidence="6">
    <location>
        <begin position="23"/>
        <end position="202"/>
    </location>
</feature>
<gene>
    <name evidence="7" type="ORF">TraAM80_00901</name>
</gene>
<comment type="subcellular location">
    <subcellularLocation>
        <location evidence="1">Endoplasmic reticulum</location>
    </subcellularLocation>
</comment>
<keyword evidence="8" id="KW-1185">Reference proteome</keyword>
<proteinExistence type="predicted"/>
<feature type="chain" id="PRO_5019068060" description="MRH domain-containing protein" evidence="5">
    <location>
        <begin position="23"/>
        <end position="222"/>
    </location>
</feature>